<comment type="caution">
    <text evidence="1">The sequence shown here is derived from an EMBL/GenBank/DDBJ whole genome shotgun (WGS) entry which is preliminary data.</text>
</comment>
<gene>
    <name evidence="1" type="ORF">Cba03nite_28480</name>
</gene>
<protein>
    <submittedName>
        <fullName evidence="1">Uncharacterized protein</fullName>
    </submittedName>
</protein>
<accession>A0A8J3JPE5</accession>
<proteinExistence type="predicted"/>
<dbReference type="EMBL" id="BONF01000014">
    <property type="protein sequence ID" value="GIF81499.1"/>
    <property type="molecule type" value="Genomic_DNA"/>
</dbReference>
<evidence type="ECO:0000313" key="1">
    <source>
        <dbReference type="EMBL" id="GIF81499.1"/>
    </source>
</evidence>
<keyword evidence="2" id="KW-1185">Reference proteome</keyword>
<reference evidence="1 2" key="1">
    <citation type="submission" date="2021-01" db="EMBL/GenBank/DDBJ databases">
        <title>Whole genome shotgun sequence of Catellatospora bangladeshensis NBRC 107357.</title>
        <authorList>
            <person name="Komaki H."/>
            <person name="Tamura T."/>
        </authorList>
    </citation>
    <scope>NUCLEOTIDE SEQUENCE [LARGE SCALE GENOMIC DNA]</scope>
    <source>
        <strain evidence="1 2">NBRC 107357</strain>
    </source>
</reference>
<dbReference type="AlphaFoldDB" id="A0A8J3JPE5"/>
<dbReference type="Proteomes" id="UP000601223">
    <property type="component" value="Unassembled WGS sequence"/>
</dbReference>
<sequence>MQPVAAADLLYALLSTQLYLLFTRDRGWSPLRWEQWTWQTLRAQLCAP</sequence>
<evidence type="ECO:0000313" key="2">
    <source>
        <dbReference type="Proteomes" id="UP000601223"/>
    </source>
</evidence>
<dbReference type="RefSeq" id="WP_203745944.1">
    <property type="nucleotide sequence ID" value="NZ_BONF01000014.1"/>
</dbReference>
<name>A0A8J3JPE5_9ACTN</name>
<organism evidence="1 2">
    <name type="scientific">Catellatospora bangladeshensis</name>
    <dbReference type="NCBI Taxonomy" id="310355"/>
    <lineage>
        <taxon>Bacteria</taxon>
        <taxon>Bacillati</taxon>
        <taxon>Actinomycetota</taxon>
        <taxon>Actinomycetes</taxon>
        <taxon>Micromonosporales</taxon>
        <taxon>Micromonosporaceae</taxon>
        <taxon>Catellatospora</taxon>
    </lineage>
</organism>